<dbReference type="EMBL" id="JABAGO010000005">
    <property type="protein sequence ID" value="NME97603.1"/>
    <property type="molecule type" value="Genomic_DNA"/>
</dbReference>
<accession>A0A848CP49</accession>
<evidence type="ECO:0000313" key="5">
    <source>
        <dbReference type="Proteomes" id="UP000561326"/>
    </source>
</evidence>
<reference evidence="4 5" key="1">
    <citation type="submission" date="2020-04" db="EMBL/GenBank/DDBJ databases">
        <authorList>
            <person name="Hitch T.C.A."/>
            <person name="Wylensek D."/>
            <person name="Clavel T."/>
        </authorList>
    </citation>
    <scope>NUCLEOTIDE SEQUENCE [LARGE SCALE GENOMIC DNA]</scope>
    <source>
        <strain evidence="4 5">WB01_D5_05</strain>
    </source>
</reference>
<dbReference type="SUPFAM" id="SSF47323">
    <property type="entry name" value="Anticodon-binding domain of a subclass of class I aminoacyl-tRNA synthetases"/>
    <property type="match status" value="2"/>
</dbReference>
<dbReference type="PANTHER" id="PTHR42780">
    <property type="entry name" value="SOLEUCYL-TRNA SYNTHETASE"/>
    <property type="match status" value="1"/>
</dbReference>
<evidence type="ECO:0000256" key="3">
    <source>
        <dbReference type="ARBA" id="ARBA00022840"/>
    </source>
</evidence>
<keyword evidence="3" id="KW-0067">ATP-binding</keyword>
<proteinExistence type="predicted"/>
<sequence length="244" mass="27599">MPKLTILQVVELGRSIRNTASLKVKQPLAGLSLIVNKDDRVEWASYTDIVKEELNVKEFRVTEDDERFVSYTLKLDFKKAGPKFGKHINSVNQWLQGLANTEVKQFAEKGEAHFKTPTGDTLTITAEEVLIEKVPKEGFAVAANGLYTVILDTALTEGLIQEGLARELLRAIQEYRKKLNLPVNLRIDIEMSMDEEMKQVVARYKDLLQENLLMNSLHLCNEIKAGEQLKVGSKLVTVRIINHP</sequence>
<dbReference type="GO" id="GO:0004822">
    <property type="term" value="F:isoleucine-tRNA ligase activity"/>
    <property type="evidence" value="ECO:0007669"/>
    <property type="project" value="InterPro"/>
</dbReference>
<evidence type="ECO:0008006" key="6">
    <source>
        <dbReference type="Google" id="ProtNLM"/>
    </source>
</evidence>
<dbReference type="OrthoDB" id="9810365at2"/>
<dbReference type="AlphaFoldDB" id="A0A848CP49"/>
<dbReference type="InterPro" id="IPR009080">
    <property type="entry name" value="tRNAsynth_Ia_anticodon-bd"/>
</dbReference>
<name>A0A848CP49_ANEAE</name>
<gene>
    <name evidence="4" type="ORF">HF838_04935</name>
</gene>
<protein>
    <recommendedName>
        <fullName evidence="6">Isoleucine--tRNA ligase</fullName>
    </recommendedName>
</protein>
<dbReference type="Pfam" id="PF19302">
    <property type="entry name" value="DUF5915"/>
    <property type="match status" value="1"/>
</dbReference>
<dbReference type="GO" id="GO:0005524">
    <property type="term" value="F:ATP binding"/>
    <property type="evidence" value="ECO:0007669"/>
    <property type="project" value="UniProtKB-KW"/>
</dbReference>
<evidence type="ECO:0000256" key="1">
    <source>
        <dbReference type="ARBA" id="ARBA00022598"/>
    </source>
</evidence>
<comment type="caution">
    <text evidence="4">The sequence shown here is derived from an EMBL/GenBank/DDBJ whole genome shotgun (WGS) entry which is preliminary data.</text>
</comment>
<organism evidence="4 5">
    <name type="scientific">Aneurinibacillus aneurinilyticus</name>
    <name type="common">Bacillus aneurinolyticus</name>
    <dbReference type="NCBI Taxonomy" id="1391"/>
    <lineage>
        <taxon>Bacteria</taxon>
        <taxon>Bacillati</taxon>
        <taxon>Bacillota</taxon>
        <taxon>Bacilli</taxon>
        <taxon>Bacillales</taxon>
        <taxon>Paenibacillaceae</taxon>
        <taxon>Aneurinibacillus group</taxon>
        <taxon>Aneurinibacillus</taxon>
    </lineage>
</organism>
<keyword evidence="1" id="KW-0436">Ligase</keyword>
<evidence type="ECO:0000313" key="4">
    <source>
        <dbReference type="EMBL" id="NME97603.1"/>
    </source>
</evidence>
<dbReference type="PANTHER" id="PTHR42780:SF1">
    <property type="entry name" value="ISOLEUCINE--TRNA LIGASE, CYTOPLASMIC"/>
    <property type="match status" value="1"/>
</dbReference>
<dbReference type="GeneID" id="92839834"/>
<dbReference type="Proteomes" id="UP000561326">
    <property type="component" value="Unassembled WGS sequence"/>
</dbReference>
<dbReference type="GO" id="GO:0006428">
    <property type="term" value="P:isoleucyl-tRNA aminoacylation"/>
    <property type="evidence" value="ECO:0007669"/>
    <property type="project" value="TreeGrafter"/>
</dbReference>
<dbReference type="InterPro" id="IPR023586">
    <property type="entry name" value="Ile-tRNA-ligase_type2"/>
</dbReference>
<keyword evidence="2" id="KW-0547">Nucleotide-binding</keyword>
<evidence type="ECO:0000256" key="2">
    <source>
        <dbReference type="ARBA" id="ARBA00022741"/>
    </source>
</evidence>
<dbReference type="RefSeq" id="WP_021622350.1">
    <property type="nucleotide sequence ID" value="NZ_CABKST010000169.1"/>
</dbReference>